<organism evidence="5 6">
    <name type="scientific">Symbiochloris irregularis</name>
    <dbReference type="NCBI Taxonomy" id="706552"/>
    <lineage>
        <taxon>Eukaryota</taxon>
        <taxon>Viridiplantae</taxon>
        <taxon>Chlorophyta</taxon>
        <taxon>core chlorophytes</taxon>
        <taxon>Trebouxiophyceae</taxon>
        <taxon>Trebouxiales</taxon>
        <taxon>Trebouxiaceae</taxon>
        <taxon>Symbiochloris</taxon>
    </lineage>
</organism>
<keyword evidence="1 2" id="KW-0175">Coiled coil</keyword>
<name>A0AAW1PBF1_9CHLO</name>
<sequence>MALNLQTKGSAVYGDSQHLLNKQRGAIEKLRADNLALKEELLLENRFSVQPSTANAAALIKNLKDQGDALTLQIKAQRTELAEVQESSKELHSVVDNQRRDMGGITAAHDEDIQARKALQLMEGRTQQANVRLNEAHTRTRTLKASIDDVRREKLACEDLLRKLASATTAQRVNLAAMLKSVHAANIARDRAVVSLNQLTALGDREQFSSEAEWETLTQLIEDDRRQQEAERMREIEARELRTQAILKAEASTAKQEKAAARSHTNKDASAQRIAELQDAFSKVEAATGGGGIESLLLRMIALKDSNFSLLSYVADLNAEVDKTEGQITALTAELDQYKGSGASAADARRQNQEDLESKLSEAVATASQAEARALSASAALATVRKQVGVLFEEAGCNTPAVRGLLGSSGVQDTNLVQYLGIIEQRAHELLQEYVVAVSQGDSKAEAARVNALMTASGPISPEASQGQASTHSVGSSIGALPIYTIDAPSTTGTREEGPLSYLGEEGDDLKDGAPVDRKVLEARIEKALAKHGDAAIHPKPLPAPVVPAKGQSFMATATATLSSTTASKTAPAAAAAPPAAPARQNSKSLASRMGLGSKK</sequence>
<feature type="region of interest" description="Disordered" evidence="3">
    <location>
        <begin position="488"/>
        <end position="513"/>
    </location>
</feature>
<evidence type="ECO:0000313" key="6">
    <source>
        <dbReference type="Proteomes" id="UP001465755"/>
    </source>
</evidence>
<evidence type="ECO:0000256" key="2">
    <source>
        <dbReference type="SAM" id="Coils"/>
    </source>
</evidence>
<evidence type="ECO:0000256" key="3">
    <source>
        <dbReference type="SAM" id="MobiDB-lite"/>
    </source>
</evidence>
<accession>A0AAW1PBF1</accession>
<dbReference type="Proteomes" id="UP001465755">
    <property type="component" value="Unassembled WGS sequence"/>
</dbReference>
<dbReference type="AlphaFoldDB" id="A0AAW1PBF1"/>
<dbReference type="InterPro" id="IPR051876">
    <property type="entry name" value="ODA-DC/CCD"/>
</dbReference>
<dbReference type="EMBL" id="JALJOQ010000040">
    <property type="protein sequence ID" value="KAK9805927.1"/>
    <property type="molecule type" value="Genomic_DNA"/>
</dbReference>
<feature type="region of interest" description="Disordered" evidence="3">
    <location>
        <begin position="252"/>
        <end position="271"/>
    </location>
</feature>
<feature type="compositionally biased region" description="Low complexity" evidence="3">
    <location>
        <begin position="562"/>
        <end position="578"/>
    </location>
</feature>
<comment type="caution">
    <text evidence="5">The sequence shown here is derived from an EMBL/GenBank/DDBJ whole genome shotgun (WGS) entry which is preliminary data.</text>
</comment>
<dbReference type="InterPro" id="IPR049258">
    <property type="entry name" value="ODAD1_CC"/>
</dbReference>
<feature type="coiled-coil region" evidence="2">
    <location>
        <begin position="314"/>
        <end position="373"/>
    </location>
</feature>
<dbReference type="PANTHER" id="PTHR21694:SF18">
    <property type="entry name" value="COILED-COIL DOMAIN-CONTAINING PROTEIN 63"/>
    <property type="match status" value="1"/>
</dbReference>
<evidence type="ECO:0000259" key="4">
    <source>
        <dbReference type="Pfam" id="PF21773"/>
    </source>
</evidence>
<feature type="region of interest" description="Disordered" evidence="3">
    <location>
        <begin position="562"/>
        <end position="600"/>
    </location>
</feature>
<protein>
    <recommendedName>
        <fullName evidence="4">ODAD1 central coiled coil region domain-containing protein</fullName>
    </recommendedName>
</protein>
<gene>
    <name evidence="5" type="ORF">WJX73_005724</name>
</gene>
<keyword evidence="6" id="KW-1185">Reference proteome</keyword>
<feature type="coiled-coil region" evidence="2">
    <location>
        <begin position="20"/>
        <end position="80"/>
    </location>
</feature>
<proteinExistence type="predicted"/>
<dbReference type="PANTHER" id="PTHR21694">
    <property type="entry name" value="COILED-COIL DOMAIN-CONTAINING PROTEIN 63"/>
    <property type="match status" value="1"/>
</dbReference>
<reference evidence="5 6" key="1">
    <citation type="journal article" date="2024" name="Nat. Commun.">
        <title>Phylogenomics reveals the evolutionary origins of lichenization in chlorophyte algae.</title>
        <authorList>
            <person name="Puginier C."/>
            <person name="Libourel C."/>
            <person name="Otte J."/>
            <person name="Skaloud P."/>
            <person name="Haon M."/>
            <person name="Grisel S."/>
            <person name="Petersen M."/>
            <person name="Berrin J.G."/>
            <person name="Delaux P.M."/>
            <person name="Dal Grande F."/>
            <person name="Keller J."/>
        </authorList>
    </citation>
    <scope>NUCLEOTIDE SEQUENCE [LARGE SCALE GENOMIC DNA]</scope>
    <source>
        <strain evidence="5 6">SAG 2036</strain>
    </source>
</reference>
<evidence type="ECO:0000313" key="5">
    <source>
        <dbReference type="EMBL" id="KAK9805927.1"/>
    </source>
</evidence>
<feature type="domain" description="ODAD1 central coiled coil region" evidence="4">
    <location>
        <begin position="116"/>
        <end position="408"/>
    </location>
</feature>
<evidence type="ECO:0000256" key="1">
    <source>
        <dbReference type="ARBA" id="ARBA00023054"/>
    </source>
</evidence>
<dbReference type="Pfam" id="PF21773">
    <property type="entry name" value="ODAD1_CC"/>
    <property type="match status" value="1"/>
</dbReference>